<evidence type="ECO:0000313" key="1">
    <source>
        <dbReference type="EMBL" id="MQQ08416.1"/>
    </source>
</evidence>
<dbReference type="AlphaFoldDB" id="A0A843YBN6"/>
<reference evidence="1 2" key="1">
    <citation type="submission" date="2019-10" db="EMBL/GenBank/DDBJ databases">
        <title>Epibacterium sp. nov., isolated from seawater.</title>
        <authorList>
            <person name="Zhang X."/>
            <person name="Li N."/>
        </authorList>
    </citation>
    <scope>NUCLEOTIDE SEQUENCE [LARGE SCALE GENOMIC DNA]</scope>
    <source>
        <strain evidence="1 2">SM1979</strain>
    </source>
</reference>
<keyword evidence="2" id="KW-1185">Reference proteome</keyword>
<sequence>MPTMWYELDINDRFVAVSEDWNASSDMLGAPNNVFENIRYLPVWDFVAGEETQRFLRAMFFWVRNKRRPIVLPYQLENMGDASHFRMRIEPLHQGGLLVSHDPDDVPGGAPQLLPYTTKDLTRCSQCLKINIDGVWYNAEPESELHECSDWRVCPDCKERALNLVRQPTGAPVARYARATLGKF</sequence>
<name>A0A843YBN6_9RHOB</name>
<dbReference type="EMBL" id="WIBF01000004">
    <property type="protein sequence ID" value="MQQ08416.1"/>
    <property type="molecule type" value="Genomic_DNA"/>
</dbReference>
<comment type="caution">
    <text evidence="1">The sequence shown here is derived from an EMBL/GenBank/DDBJ whole genome shotgun (WGS) entry which is preliminary data.</text>
</comment>
<dbReference type="RefSeq" id="WP_153215370.1">
    <property type="nucleotide sequence ID" value="NZ_WIBF01000004.1"/>
</dbReference>
<organism evidence="1 2">
    <name type="scientific">Tritonibacter litoralis</name>
    <dbReference type="NCBI Taxonomy" id="2662264"/>
    <lineage>
        <taxon>Bacteria</taxon>
        <taxon>Pseudomonadati</taxon>
        <taxon>Pseudomonadota</taxon>
        <taxon>Alphaproteobacteria</taxon>
        <taxon>Rhodobacterales</taxon>
        <taxon>Paracoccaceae</taxon>
        <taxon>Tritonibacter</taxon>
    </lineage>
</organism>
<dbReference type="Proteomes" id="UP000444174">
    <property type="component" value="Unassembled WGS sequence"/>
</dbReference>
<gene>
    <name evidence="1" type="ORF">GFB49_08130</name>
</gene>
<protein>
    <submittedName>
        <fullName evidence="1">Uncharacterized protein</fullName>
    </submittedName>
</protein>
<evidence type="ECO:0000313" key="2">
    <source>
        <dbReference type="Proteomes" id="UP000444174"/>
    </source>
</evidence>
<proteinExistence type="predicted"/>
<accession>A0A843YBN6</accession>